<evidence type="ECO:0000259" key="12">
    <source>
        <dbReference type="Pfam" id="PF12019"/>
    </source>
</evidence>
<evidence type="ECO:0000256" key="10">
    <source>
        <dbReference type="ARBA" id="ARBA00030775"/>
    </source>
</evidence>
<name>A0A1I4Z4T1_9GAMM</name>
<evidence type="ECO:0000256" key="7">
    <source>
        <dbReference type="ARBA" id="ARBA00022989"/>
    </source>
</evidence>
<dbReference type="GO" id="GO:0005886">
    <property type="term" value="C:plasma membrane"/>
    <property type="evidence" value="ECO:0007669"/>
    <property type="project" value="UniProtKB-SubCell"/>
</dbReference>
<sequence>MQVVQRPAGFTLPELVITIAILAIVSGLAVQGWNTVVERSRHRTIIDTYHSLFAFARWAAASNHSLVTICPLSEKNECVDDWQQPVSVFVDVNNDKQPDNGEILRVQEPVSHPFTMYSRTAGRGYFQFNEKGFAYGSLGSLVLCPAEPETGTMTYMAVNMVGRFRVQSDKDGDGTIKLRWGAEITC</sequence>
<dbReference type="GO" id="GO:0015628">
    <property type="term" value="P:protein secretion by the type II secretion system"/>
    <property type="evidence" value="ECO:0007669"/>
    <property type="project" value="InterPro"/>
</dbReference>
<evidence type="ECO:0000313" key="14">
    <source>
        <dbReference type="Proteomes" id="UP000199339"/>
    </source>
</evidence>
<comment type="similarity">
    <text evidence="9">Belongs to the GSP H family.</text>
</comment>
<evidence type="ECO:0000256" key="9">
    <source>
        <dbReference type="ARBA" id="ARBA00025772"/>
    </source>
</evidence>
<keyword evidence="3" id="KW-1003">Cell membrane</keyword>
<protein>
    <recommendedName>
        <fullName evidence="2">Type II secretion system protein H</fullName>
    </recommendedName>
    <alternativeName>
        <fullName evidence="10">General secretion pathway protein H</fullName>
    </alternativeName>
</protein>
<comment type="subcellular location">
    <subcellularLocation>
        <location evidence="1">Cell inner membrane</location>
        <topology evidence="1">Single-pass membrane protein</topology>
    </subcellularLocation>
</comment>
<evidence type="ECO:0000256" key="4">
    <source>
        <dbReference type="ARBA" id="ARBA00022481"/>
    </source>
</evidence>
<dbReference type="Gene3D" id="3.55.40.10">
    <property type="entry name" value="minor pseudopilin epsh domain"/>
    <property type="match status" value="1"/>
</dbReference>
<evidence type="ECO:0000256" key="11">
    <source>
        <dbReference type="SAM" id="Phobius"/>
    </source>
</evidence>
<proteinExistence type="inferred from homology"/>
<feature type="domain" description="General secretion pathway GspH" evidence="12">
    <location>
        <begin position="50"/>
        <end position="151"/>
    </location>
</feature>
<keyword evidence="6 11" id="KW-0812">Transmembrane</keyword>
<keyword evidence="4" id="KW-0488">Methylation</keyword>
<dbReference type="RefSeq" id="WP_092005773.1">
    <property type="nucleotide sequence ID" value="NZ_FOUR01000008.1"/>
</dbReference>
<dbReference type="Proteomes" id="UP000199339">
    <property type="component" value="Unassembled WGS sequence"/>
</dbReference>
<evidence type="ECO:0000256" key="2">
    <source>
        <dbReference type="ARBA" id="ARBA00021549"/>
    </source>
</evidence>
<feature type="transmembrane region" description="Helical" evidence="11">
    <location>
        <begin position="15"/>
        <end position="33"/>
    </location>
</feature>
<dbReference type="InterPro" id="IPR045584">
    <property type="entry name" value="Pilin-like"/>
</dbReference>
<evidence type="ECO:0000313" key="13">
    <source>
        <dbReference type="EMBL" id="SFN45262.1"/>
    </source>
</evidence>
<keyword evidence="5" id="KW-0997">Cell inner membrane</keyword>
<evidence type="ECO:0000256" key="8">
    <source>
        <dbReference type="ARBA" id="ARBA00023136"/>
    </source>
</evidence>
<dbReference type="InterPro" id="IPR022346">
    <property type="entry name" value="T2SS_GspH"/>
</dbReference>
<dbReference type="AlphaFoldDB" id="A0A1I4Z4T1"/>
<dbReference type="GO" id="GO:0015627">
    <property type="term" value="C:type II protein secretion system complex"/>
    <property type="evidence" value="ECO:0007669"/>
    <property type="project" value="InterPro"/>
</dbReference>
<keyword evidence="7 11" id="KW-1133">Transmembrane helix</keyword>
<organism evidence="13 14">
    <name type="scientific">Marinobacter pelagius</name>
    <dbReference type="NCBI Taxonomy" id="379482"/>
    <lineage>
        <taxon>Bacteria</taxon>
        <taxon>Pseudomonadati</taxon>
        <taxon>Pseudomonadota</taxon>
        <taxon>Gammaproteobacteria</taxon>
        <taxon>Pseudomonadales</taxon>
        <taxon>Marinobacteraceae</taxon>
        <taxon>Marinobacter</taxon>
    </lineage>
</organism>
<evidence type="ECO:0000256" key="3">
    <source>
        <dbReference type="ARBA" id="ARBA00022475"/>
    </source>
</evidence>
<evidence type="ECO:0000256" key="1">
    <source>
        <dbReference type="ARBA" id="ARBA00004377"/>
    </source>
</evidence>
<reference evidence="14" key="1">
    <citation type="submission" date="2016-10" db="EMBL/GenBank/DDBJ databases">
        <authorList>
            <person name="Varghese N."/>
            <person name="Submissions S."/>
        </authorList>
    </citation>
    <scope>NUCLEOTIDE SEQUENCE [LARGE SCALE GENOMIC DNA]</scope>
    <source>
        <strain evidence="14">CGMCC 1.6775</strain>
    </source>
</reference>
<keyword evidence="14" id="KW-1185">Reference proteome</keyword>
<dbReference type="Pfam" id="PF07963">
    <property type="entry name" value="N_methyl"/>
    <property type="match status" value="1"/>
</dbReference>
<dbReference type="InterPro" id="IPR012902">
    <property type="entry name" value="N_methyl_site"/>
</dbReference>
<dbReference type="OrthoDB" id="6886961at2"/>
<accession>A0A1I4Z4T1</accession>
<dbReference type="EMBL" id="FOUR01000008">
    <property type="protein sequence ID" value="SFN45262.1"/>
    <property type="molecule type" value="Genomic_DNA"/>
</dbReference>
<evidence type="ECO:0000256" key="5">
    <source>
        <dbReference type="ARBA" id="ARBA00022519"/>
    </source>
</evidence>
<dbReference type="PROSITE" id="PS00409">
    <property type="entry name" value="PROKAR_NTER_METHYL"/>
    <property type="match status" value="1"/>
</dbReference>
<dbReference type="NCBIfam" id="TIGR02532">
    <property type="entry name" value="IV_pilin_GFxxxE"/>
    <property type="match status" value="1"/>
</dbReference>
<gene>
    <name evidence="13" type="ORF">SAMN04487961_3139</name>
</gene>
<dbReference type="Pfam" id="PF12019">
    <property type="entry name" value="GspH"/>
    <property type="match status" value="1"/>
</dbReference>
<keyword evidence="8 11" id="KW-0472">Membrane</keyword>
<dbReference type="SUPFAM" id="SSF54523">
    <property type="entry name" value="Pili subunits"/>
    <property type="match status" value="1"/>
</dbReference>
<evidence type="ECO:0000256" key="6">
    <source>
        <dbReference type="ARBA" id="ARBA00022692"/>
    </source>
</evidence>